<organism evidence="2 3">
    <name type="scientific">Oxynema aestuarii AP17</name>
    <dbReference type="NCBI Taxonomy" id="2064643"/>
    <lineage>
        <taxon>Bacteria</taxon>
        <taxon>Bacillati</taxon>
        <taxon>Cyanobacteriota</taxon>
        <taxon>Cyanophyceae</taxon>
        <taxon>Oscillatoriophycideae</taxon>
        <taxon>Oscillatoriales</taxon>
        <taxon>Oscillatoriaceae</taxon>
        <taxon>Oxynema</taxon>
        <taxon>Oxynema aestuarii</taxon>
    </lineage>
</organism>
<reference evidence="2 3" key="1">
    <citation type="submission" date="2020-04" db="EMBL/GenBank/DDBJ databases">
        <authorList>
            <person name="Basu S."/>
            <person name="Maruthanayagam V."/>
            <person name="Chakraborty S."/>
            <person name="Pramanik A."/>
            <person name="Mukherjee J."/>
            <person name="Brink B."/>
        </authorList>
    </citation>
    <scope>NUCLEOTIDE SEQUENCE [LARGE SCALE GENOMIC DNA]</scope>
    <source>
        <strain evidence="2 3">AP17</strain>
    </source>
</reference>
<sequence length="88" mass="10306">MSKSVFTEKYVKFRRLLVEVRQAHQLTQVQVAERLQKPQSFVSKYERGERRLDVVEFLEVARALGVDPSDFLEQLEYSGAEMAADRDR</sequence>
<dbReference type="SUPFAM" id="SSF47413">
    <property type="entry name" value="lambda repressor-like DNA-binding domains"/>
    <property type="match status" value="1"/>
</dbReference>
<feature type="domain" description="HTH cro/C1-type" evidence="1">
    <location>
        <begin position="17"/>
        <end position="71"/>
    </location>
</feature>
<dbReference type="EMBL" id="CP051167">
    <property type="protein sequence ID" value="QIZ69590.1"/>
    <property type="molecule type" value="Genomic_DNA"/>
</dbReference>
<dbReference type="InterPro" id="IPR010982">
    <property type="entry name" value="Lambda_DNA-bd_dom_sf"/>
</dbReference>
<dbReference type="AlphaFoldDB" id="A0A6H1TUG7"/>
<dbReference type="Gene3D" id="1.10.260.40">
    <property type="entry name" value="lambda repressor-like DNA-binding domains"/>
    <property type="match status" value="1"/>
</dbReference>
<dbReference type="Proteomes" id="UP000500857">
    <property type="component" value="Chromosome"/>
</dbReference>
<name>A0A6H1TUG7_9CYAN</name>
<gene>
    <name evidence="2" type="ORF">HCG48_02470</name>
</gene>
<dbReference type="PROSITE" id="PS50943">
    <property type="entry name" value="HTH_CROC1"/>
    <property type="match status" value="1"/>
</dbReference>
<dbReference type="SMART" id="SM00530">
    <property type="entry name" value="HTH_XRE"/>
    <property type="match status" value="1"/>
</dbReference>
<evidence type="ECO:0000313" key="2">
    <source>
        <dbReference type="EMBL" id="QIZ69590.1"/>
    </source>
</evidence>
<dbReference type="InterPro" id="IPR001387">
    <property type="entry name" value="Cro/C1-type_HTH"/>
</dbReference>
<dbReference type="KEGG" id="oxy:HCG48_02470"/>
<proteinExistence type="predicted"/>
<dbReference type="GO" id="GO:0003677">
    <property type="term" value="F:DNA binding"/>
    <property type="evidence" value="ECO:0007669"/>
    <property type="project" value="InterPro"/>
</dbReference>
<protein>
    <submittedName>
        <fullName evidence="2">Helix-turn-helix transcriptional regulator</fullName>
    </submittedName>
</protein>
<dbReference type="Pfam" id="PF01381">
    <property type="entry name" value="HTH_3"/>
    <property type="match status" value="1"/>
</dbReference>
<dbReference type="CDD" id="cd00093">
    <property type="entry name" value="HTH_XRE"/>
    <property type="match status" value="1"/>
</dbReference>
<evidence type="ECO:0000313" key="3">
    <source>
        <dbReference type="Proteomes" id="UP000500857"/>
    </source>
</evidence>
<accession>A0A6H1TUG7</accession>
<keyword evidence="3" id="KW-1185">Reference proteome</keyword>
<evidence type="ECO:0000259" key="1">
    <source>
        <dbReference type="PROSITE" id="PS50943"/>
    </source>
</evidence>
<dbReference type="RefSeq" id="WP_168567747.1">
    <property type="nucleotide sequence ID" value="NZ_CP051167.1"/>
</dbReference>